<sequence>MITQTGYLKDTQGSWIAKDPQAQLIYSMDWTEWLVAGDTLSSASYTLQVRANDPAPLIKESQGYNAGTNLSYVELSGGQVGKVYTVTAAITTSNGLEDRRSFRVKVENRSA</sequence>
<gene>
    <name evidence="1" type="ORF">UFOVP641_10</name>
</gene>
<dbReference type="EMBL" id="LR796604">
    <property type="protein sequence ID" value="CAB4153593.1"/>
    <property type="molecule type" value="Genomic_DNA"/>
</dbReference>
<dbReference type="InterPro" id="IPR056928">
    <property type="entry name" value="Gp77-like"/>
</dbReference>
<organism evidence="1">
    <name type="scientific">uncultured Caudovirales phage</name>
    <dbReference type="NCBI Taxonomy" id="2100421"/>
    <lineage>
        <taxon>Viruses</taxon>
        <taxon>Duplodnaviria</taxon>
        <taxon>Heunggongvirae</taxon>
        <taxon>Uroviricota</taxon>
        <taxon>Caudoviricetes</taxon>
        <taxon>Peduoviridae</taxon>
        <taxon>Maltschvirus</taxon>
        <taxon>Maltschvirus maltsch</taxon>
    </lineage>
</organism>
<dbReference type="Pfam" id="PF23148">
    <property type="entry name" value="Gp77"/>
    <property type="match status" value="1"/>
</dbReference>
<proteinExistence type="predicted"/>
<name>A0A6J5N8Y8_9CAUD</name>
<reference evidence="1" key="1">
    <citation type="submission" date="2020-04" db="EMBL/GenBank/DDBJ databases">
        <authorList>
            <person name="Chiriac C."/>
            <person name="Salcher M."/>
            <person name="Ghai R."/>
            <person name="Kavagutti S V."/>
        </authorList>
    </citation>
    <scope>NUCLEOTIDE SEQUENCE</scope>
</reference>
<protein>
    <submittedName>
        <fullName evidence="1">Uncharacterized protein</fullName>
    </submittedName>
</protein>
<accession>A0A6J5N8Y8</accession>
<evidence type="ECO:0000313" key="1">
    <source>
        <dbReference type="EMBL" id="CAB4153593.1"/>
    </source>
</evidence>